<evidence type="ECO:0000256" key="1">
    <source>
        <dbReference type="SAM" id="MobiDB-lite"/>
    </source>
</evidence>
<reference evidence="2 3" key="1">
    <citation type="journal article" date="2014" name="Agronomy (Basel)">
        <title>A Draft Genome Sequence for Ensete ventricosum, the Drought-Tolerant Tree Against Hunger.</title>
        <authorList>
            <person name="Harrison J."/>
            <person name="Moore K.A."/>
            <person name="Paszkiewicz K."/>
            <person name="Jones T."/>
            <person name="Grant M."/>
            <person name="Ambacheew D."/>
            <person name="Muzemil S."/>
            <person name="Studholme D.J."/>
        </authorList>
    </citation>
    <scope>NUCLEOTIDE SEQUENCE [LARGE SCALE GENOMIC DNA]</scope>
</reference>
<sequence>MPKDKKTIDSGARKENDDCETRSYENRRHYLLSVLIPSSISGSPLRSNDKGDHLSPFVHNDRSSSTSSFPARPRRLSHFSTEASFCTRPSSSCTIPVASASTSNDTFPTPFIVDDGFYLFLLSNDSLSLTSKPFYKTSSASAFSSPAGSTVVGFLTLLPRHLPRAPPLLSVPAVASSNAAESTCKGSKLFFFAVQRQKSSSLNEEKKHLPFVKAPLPRPLLLVKRRSIFLSSSAGRVASAASPPCRCCNLLYQELPFLSSLPNPPAAVDCSTRCHHPLLQQLQPQSQPSPATTVALSFGHHLPSRSQPTSPATSMSPAAVHHALLLLPSHLPICRRYFLLMTASPWLPALAACRCYQRRPCYDRCPCFLFLSRDQRCYSSPTSSSSTARSFGSSRPALDPSLHRCHRHAPPLLSVVGSALWPIALSPPDLDLTCRNLGLLCPFPPLPLLQSLPTLLPHHSQSTFITTALPLSPLPSCLQSVA</sequence>
<evidence type="ECO:0000313" key="3">
    <source>
        <dbReference type="Proteomes" id="UP000287651"/>
    </source>
</evidence>
<feature type="region of interest" description="Disordered" evidence="1">
    <location>
        <begin position="1"/>
        <end position="21"/>
    </location>
</feature>
<organism evidence="2 3">
    <name type="scientific">Ensete ventricosum</name>
    <name type="common">Abyssinian banana</name>
    <name type="synonym">Musa ensete</name>
    <dbReference type="NCBI Taxonomy" id="4639"/>
    <lineage>
        <taxon>Eukaryota</taxon>
        <taxon>Viridiplantae</taxon>
        <taxon>Streptophyta</taxon>
        <taxon>Embryophyta</taxon>
        <taxon>Tracheophyta</taxon>
        <taxon>Spermatophyta</taxon>
        <taxon>Magnoliopsida</taxon>
        <taxon>Liliopsida</taxon>
        <taxon>Zingiberales</taxon>
        <taxon>Musaceae</taxon>
        <taxon>Ensete</taxon>
    </lineage>
</organism>
<accession>A0A426YHU4</accession>
<evidence type="ECO:0000313" key="2">
    <source>
        <dbReference type="EMBL" id="RRT51314.1"/>
    </source>
</evidence>
<proteinExistence type="predicted"/>
<protein>
    <submittedName>
        <fullName evidence="2">Uncharacterized protein</fullName>
    </submittedName>
</protein>
<gene>
    <name evidence="2" type="ORF">B296_00033094</name>
</gene>
<feature type="region of interest" description="Disordered" evidence="1">
    <location>
        <begin position="43"/>
        <end position="73"/>
    </location>
</feature>
<name>A0A426YHU4_ENSVE</name>
<dbReference type="AlphaFoldDB" id="A0A426YHU4"/>
<dbReference type="Proteomes" id="UP000287651">
    <property type="component" value="Unassembled WGS sequence"/>
</dbReference>
<dbReference type="EMBL" id="AMZH03012289">
    <property type="protein sequence ID" value="RRT51314.1"/>
    <property type="molecule type" value="Genomic_DNA"/>
</dbReference>
<comment type="caution">
    <text evidence="2">The sequence shown here is derived from an EMBL/GenBank/DDBJ whole genome shotgun (WGS) entry which is preliminary data.</text>
</comment>